<keyword evidence="2" id="KW-1185">Reference proteome</keyword>
<dbReference type="Proteomes" id="UP000326939">
    <property type="component" value="Chromosome 1"/>
</dbReference>
<dbReference type="InterPro" id="IPR001141">
    <property type="entry name" value="Ribosomal_eL27"/>
</dbReference>
<organism evidence="1 2">
    <name type="scientific">Salix brachista</name>
    <dbReference type="NCBI Taxonomy" id="2182728"/>
    <lineage>
        <taxon>Eukaryota</taxon>
        <taxon>Viridiplantae</taxon>
        <taxon>Streptophyta</taxon>
        <taxon>Embryophyta</taxon>
        <taxon>Tracheophyta</taxon>
        <taxon>Spermatophyta</taxon>
        <taxon>Magnoliopsida</taxon>
        <taxon>eudicotyledons</taxon>
        <taxon>Gunneridae</taxon>
        <taxon>Pentapetalae</taxon>
        <taxon>rosids</taxon>
        <taxon>fabids</taxon>
        <taxon>Malpighiales</taxon>
        <taxon>Salicaceae</taxon>
        <taxon>Saliceae</taxon>
        <taxon>Salix</taxon>
    </lineage>
</organism>
<gene>
    <name evidence="1" type="ORF">DKX38_001719</name>
</gene>
<accession>A0A5N5P459</accession>
<dbReference type="GO" id="GO:0003735">
    <property type="term" value="F:structural constituent of ribosome"/>
    <property type="evidence" value="ECO:0007669"/>
    <property type="project" value="InterPro"/>
</dbReference>
<dbReference type="PANTHER" id="PTHR10497">
    <property type="entry name" value="60S RIBOSOMAL PROTEIN L27"/>
    <property type="match status" value="1"/>
</dbReference>
<proteinExistence type="predicted"/>
<comment type="caution">
    <text evidence="1">The sequence shown here is derived from an EMBL/GenBank/DDBJ whole genome shotgun (WGS) entry which is preliminary data.</text>
</comment>
<dbReference type="GO" id="GO:0006412">
    <property type="term" value="P:translation"/>
    <property type="evidence" value="ECO:0007669"/>
    <property type="project" value="InterPro"/>
</dbReference>
<evidence type="ECO:0000313" key="2">
    <source>
        <dbReference type="Proteomes" id="UP000326939"/>
    </source>
</evidence>
<sequence>MPLSPATTTAGVISTGSHLCQARLILEHQNLCDHSNLSLVHLQTLTTSFVCKQQQRQRTARVATMVKFLKTTKAVIILQGKYTGHKVVIARSFDDDTRDHAYDHWLVAGIKKYLSKVNQAISGNVRNNGGGRSSASSNSTRSCVASPLDQLTSKSYLWATQFVSMQKQQQITAQFLKPIRGHHRNVFA</sequence>
<protein>
    <submittedName>
        <fullName evidence="1">Uncharacterized protein</fullName>
    </submittedName>
</protein>
<name>A0A5N5P459_9ROSI</name>
<dbReference type="EMBL" id="VDCV01000001">
    <property type="protein sequence ID" value="KAB5574525.1"/>
    <property type="molecule type" value="Genomic_DNA"/>
</dbReference>
<reference evidence="2" key="1">
    <citation type="journal article" date="2019" name="Gigascience">
        <title>De novo genome assembly of the endangered Acer yangbiense, a plant species with extremely small populations endemic to Yunnan Province, China.</title>
        <authorList>
            <person name="Yang J."/>
            <person name="Wariss H.M."/>
            <person name="Tao L."/>
            <person name="Zhang R."/>
            <person name="Yun Q."/>
            <person name="Hollingsworth P."/>
            <person name="Dao Z."/>
            <person name="Luo G."/>
            <person name="Guo H."/>
            <person name="Ma Y."/>
            <person name="Sun W."/>
        </authorList>
    </citation>
    <scope>NUCLEOTIDE SEQUENCE [LARGE SCALE GENOMIC DNA]</scope>
    <source>
        <strain evidence="2">cv. br00</strain>
    </source>
</reference>
<dbReference type="AlphaFoldDB" id="A0A5N5P459"/>
<dbReference type="GO" id="GO:0005840">
    <property type="term" value="C:ribosome"/>
    <property type="evidence" value="ECO:0007669"/>
    <property type="project" value="InterPro"/>
</dbReference>
<dbReference type="Gene3D" id="2.30.30.770">
    <property type="match status" value="1"/>
</dbReference>
<evidence type="ECO:0000313" key="1">
    <source>
        <dbReference type="EMBL" id="KAB5574525.1"/>
    </source>
</evidence>
<dbReference type="InterPro" id="IPR038655">
    <property type="entry name" value="Ribosomal_eL27_sf"/>
</dbReference>